<dbReference type="SUPFAM" id="SSF48452">
    <property type="entry name" value="TPR-like"/>
    <property type="match status" value="1"/>
</dbReference>
<comment type="similarity">
    <text evidence="13">Belongs to the IFT172 family.</text>
</comment>
<dbReference type="GO" id="GO:0003743">
    <property type="term" value="F:translation initiation factor activity"/>
    <property type="evidence" value="ECO:0007669"/>
    <property type="project" value="UniProtKB-UniRule"/>
</dbReference>
<evidence type="ECO:0000256" key="3">
    <source>
        <dbReference type="ARBA" id="ARBA00022490"/>
    </source>
</evidence>
<dbReference type="GO" id="GO:0036064">
    <property type="term" value="C:ciliary basal body"/>
    <property type="evidence" value="ECO:0007669"/>
    <property type="project" value="TreeGrafter"/>
</dbReference>
<keyword evidence="11" id="KW-0969">Cilium</keyword>
<evidence type="ECO:0000259" key="17">
    <source>
        <dbReference type="PROSITE" id="PS50102"/>
    </source>
</evidence>
<feature type="compositionally biased region" description="Basic and acidic residues" evidence="16">
    <location>
        <begin position="1"/>
        <end position="21"/>
    </location>
</feature>
<feature type="domain" description="RRM" evidence="17">
    <location>
        <begin position="64"/>
        <end position="149"/>
    </location>
</feature>
<evidence type="ECO:0000256" key="7">
    <source>
        <dbReference type="ARBA" id="ARBA00022803"/>
    </source>
</evidence>
<feature type="compositionally biased region" description="Acidic residues" evidence="16">
    <location>
        <begin position="23"/>
        <end position="40"/>
    </location>
</feature>
<evidence type="ECO:0000256" key="13">
    <source>
        <dbReference type="ARBA" id="ARBA00038130"/>
    </source>
</evidence>
<name>A0A151JVC3_9HYME</name>
<keyword evidence="6" id="KW-0677">Repeat</keyword>
<evidence type="ECO:0000256" key="6">
    <source>
        <dbReference type="ARBA" id="ARBA00022737"/>
    </source>
</evidence>
<dbReference type="SUPFAM" id="SSF101898">
    <property type="entry name" value="NHL repeat"/>
    <property type="match status" value="1"/>
</dbReference>
<evidence type="ECO:0000256" key="8">
    <source>
        <dbReference type="ARBA" id="ARBA00022884"/>
    </source>
</evidence>
<evidence type="ECO:0000256" key="4">
    <source>
        <dbReference type="ARBA" id="ARBA00022540"/>
    </source>
</evidence>
<dbReference type="Gene3D" id="3.30.70.330">
    <property type="match status" value="1"/>
</dbReference>
<dbReference type="GO" id="GO:0030992">
    <property type="term" value="C:intraciliary transport particle B"/>
    <property type="evidence" value="ECO:0007669"/>
    <property type="project" value="TreeGrafter"/>
</dbReference>
<keyword evidence="2" id="KW-0217">Developmental protein</keyword>
<dbReference type="GO" id="GO:0016282">
    <property type="term" value="C:eukaryotic 43S preinitiation complex"/>
    <property type="evidence" value="ECO:0007669"/>
    <property type="project" value="UniProtKB-UniRule"/>
</dbReference>
<dbReference type="PANTHER" id="PTHR15722">
    <property type="entry name" value="IFT140/172-RELATED"/>
    <property type="match status" value="1"/>
</dbReference>
<dbReference type="GO" id="GO:0005852">
    <property type="term" value="C:eukaryotic translation initiation factor 3 complex"/>
    <property type="evidence" value="ECO:0007669"/>
    <property type="project" value="UniProtKB-UniRule"/>
</dbReference>
<comment type="subunit">
    <text evidence="14">Component of the eukaryotic translation initiation factor 3 (eIF-3) complex. The eIF-3 complex interacts with pix. Interacts with mxt.</text>
</comment>
<keyword evidence="7" id="KW-0802">TPR repeat</keyword>
<dbReference type="PANTHER" id="PTHR15722:SF2">
    <property type="entry name" value="INTRAFLAGELLAR TRANSPORT PROTEIN 172 HOMOLOG"/>
    <property type="match status" value="1"/>
</dbReference>
<dbReference type="Pfam" id="PF08662">
    <property type="entry name" value="eIF2A"/>
    <property type="match status" value="1"/>
</dbReference>
<dbReference type="InterPro" id="IPR034363">
    <property type="entry name" value="eIF3B_RRM"/>
</dbReference>
<dbReference type="InterPro" id="IPR011400">
    <property type="entry name" value="EIF3B"/>
</dbReference>
<evidence type="ECO:0000256" key="2">
    <source>
        <dbReference type="ARBA" id="ARBA00022473"/>
    </source>
</evidence>
<evidence type="ECO:0000256" key="12">
    <source>
        <dbReference type="ARBA" id="ARBA00023273"/>
    </source>
</evidence>
<dbReference type="SUPFAM" id="SSF54928">
    <property type="entry name" value="RNA-binding domain, RBD"/>
    <property type="match status" value="1"/>
</dbReference>
<dbReference type="GO" id="GO:0003723">
    <property type="term" value="F:RNA binding"/>
    <property type="evidence" value="ECO:0007669"/>
    <property type="project" value="UniProtKB-UniRule"/>
</dbReference>
<dbReference type="Pfam" id="PF24762">
    <property type="entry name" value="TPR_IF140-IFT172"/>
    <property type="match status" value="2"/>
</dbReference>
<dbReference type="STRING" id="34720.A0A151JVC3"/>
<evidence type="ECO:0000256" key="14">
    <source>
        <dbReference type="ARBA" id="ARBA00047068"/>
    </source>
</evidence>
<dbReference type="InterPro" id="IPR013979">
    <property type="entry name" value="TIF_beta_prop-like"/>
</dbReference>
<dbReference type="Gene3D" id="2.130.10.10">
    <property type="entry name" value="YVTN repeat-like/Quinoprotein amine dehydrogenase"/>
    <property type="match status" value="3"/>
</dbReference>
<dbReference type="SUPFAM" id="SSF50978">
    <property type="entry name" value="WD40 repeat-like"/>
    <property type="match status" value="1"/>
</dbReference>
<evidence type="ECO:0000256" key="1">
    <source>
        <dbReference type="ARBA" id="ARBA00004138"/>
    </source>
</evidence>
<keyword evidence="5" id="KW-0853">WD repeat</keyword>
<dbReference type="EMBL" id="KQ981706">
    <property type="protein sequence ID" value="KYN37426.1"/>
    <property type="molecule type" value="Genomic_DNA"/>
</dbReference>
<dbReference type="HAMAP" id="MF_03001">
    <property type="entry name" value="eIF3b"/>
    <property type="match status" value="1"/>
</dbReference>
<dbReference type="InterPro" id="IPR035979">
    <property type="entry name" value="RBD_domain_sf"/>
</dbReference>
<dbReference type="SMART" id="SM00320">
    <property type="entry name" value="WD40"/>
    <property type="match status" value="6"/>
</dbReference>
<dbReference type="SUPFAM" id="SSF69322">
    <property type="entry name" value="Tricorn protease domain 2"/>
    <property type="match status" value="1"/>
</dbReference>
<organism evidence="18 19">
    <name type="scientific">Trachymyrmex septentrionalis</name>
    <dbReference type="NCBI Taxonomy" id="34720"/>
    <lineage>
        <taxon>Eukaryota</taxon>
        <taxon>Metazoa</taxon>
        <taxon>Ecdysozoa</taxon>
        <taxon>Arthropoda</taxon>
        <taxon>Hexapoda</taxon>
        <taxon>Insecta</taxon>
        <taxon>Pterygota</taxon>
        <taxon>Neoptera</taxon>
        <taxon>Endopterygota</taxon>
        <taxon>Hymenoptera</taxon>
        <taxon>Apocrita</taxon>
        <taxon>Aculeata</taxon>
        <taxon>Formicoidea</taxon>
        <taxon>Formicidae</taxon>
        <taxon>Myrmicinae</taxon>
        <taxon>Trachymyrmex</taxon>
    </lineage>
</organism>
<sequence length="2070" mass="232424">MAKKTQAEKTAQNDETVKGNDDPMNDDEEPNFSDPEGFVDDITDEELLGDILKQKPSETDGVESVIVVDNVPRVEPDKLEKLQSVINKVLGKFGTIVNQYYPMNETDGKTKGYIFLEYNNHLNALTAVKSTNNYKIDKSHTFKVNLFTDFKKFEDIPENWEPPKAQPFKAASDLHYHLLEPDAYDQFCVLCGNGAGVSVQIWQNSAPEPTSLEERNRWTETYVKWSPLGTYLSTFHKLGVALWGGPQFTQQARFSQRGVECIDFSPCERYLVTYTPRTDLGQDQKRLVIWDILSGQEKRSFFPDGSSVWPIFRWSHDDKYLARMGEDILSVYETPSFGLLDKKSIKIPGIRDFSWSPTDNVLAYWVPEDKDVPARVTLLEIPNRNEIRNKNLFNVADCKIFWQKSGDYLCVKVDRFAKHYSHFTLQGMSYNFEIFHMREKQIPVDSVEIKEPIHAFAWEPVGSKFAIIHGEIPSVNVSFYEVRYGHQPALLKRLEKKACNHLFWSPSGQFIVLAGLTTMAGALEFIDTNDFTIMNSTDHYQTSDVEWDPTGRYVVTAVSSWKTSVDNGYWIWTFQGRILKRVNLTAFNQLLWRPRPPTLLTAEQIKEIKKNLKKYSAQFESKDRMRLTRASKFGKKSYLVKGIAFSPESTKIAVGQTDCIVYVYKIGEDWGDKKVICNKFRQSAAVTCLIWPVDGPIIVGLADGKVRAAMIKSQKTQTLYTSDAMTIALASNVRGSGFLSGHADGSIIRYYIVEDGNAEPSGRVCVHGVPPYALAWPQSHILAAGCDKRLTMYDPYGKPVKTFDFSRDFQEREITVACCSPSGQSVAVGSWDKVRIFDWSPRRSIWEETNVRDLPNFYTVTALSWRRDGSKLIVGGLCGSVEQFETILRRTVVRGSHEVAYVGPSQVVIRPLSDSSQRPIVIRSQTGLEIEDVRVLGRRDNNVVARTARTLLIGDIELGLISEIPWEDRSGGEKFFFEYPVVCLIFCSGELTIVEYGQNEALGSVRTEAVNPHVVSVRVNERLSSGGGDNKKLAYLLDPRTVRVIDLLSGATISMIVHDARIDWLELSEAGHKLLSRDKRGRLWLSDDEGDKVLLVTGVSFASWVTGSDVVVAQTGQTLAVWYNVDAPEAITLTSIKGDVVDIVREDNRTSVMVEEHGGIKVAHQLDEGLIEFGTALHDNDFGRVILFLENMGDGPQVETMWENVARNAMNERKLDIAARCYAAMGDVACAKFLKEIAEIGEKYAKETGNEPMANPECWARLAVLNGDLKTAEAIYLEQNELDKALDMYQRYWRWEDALNLAESRSWSGLSELRDRHLAWLLDTGQAARAASIIETTNPRRAVKLYLEARRPGRAARLILADNELLEDERIVEEVISGLKATDLAELAGELLEKTGAGSEAIKCYSQAGVFARALDLARKIDPTLVVELERDWGKHLSENGHYDAAINHFIEAGETVLALKAAINARQWRKALQIIQVIEDDNPEIRQQCEKLGEYFSSIGERSLAESLFIRAENAQRAVEIHIQSGDWIRAHQVAQEHMKSDEANQVLAKHAESLQQNGELRHAESLYVAIGDHDAAIAMYRKAGNRSDMVRLVAQHRPDLLQTTHQHLARELDAAGKAREAEEHFLGAGDWRGAVTAYRSANMWEDALRVAKKASGEKAAQQVALMWARTLAPELGARLLMRLSYLEPCLQLACEANLFDWALEIAKYGTVDQKKEVHYRYAMALEDEGRFVEAEKEFVQAGKTMEAVQMYIHTRDWESAEDVARSHSQEAVAQVLIARAAEAAEGQDYATAEALLLRAHKPEMIIEHYKTAGMWSEALRVCREYLPSQEAALRRELGQRSAGLDGANALEEARKWLNLGEVRPALDTLILNPQAPRSYLIRAADILLHQADPETAAEVGGDLGERLFSVGEHALAAQKLNSCCQTAGSRAAAATAITWSLNERLRIADNVDKGCARRVSTIQYRNPPPTRETLGGEARLYVHYVYTGTFLRNAKCRTLFGPFAKYPADVIHPYEVSPRKLFGAFPRDFPYRPPPRLPSGFSAVAMNPLFLLTGVSVKPPVRRALALS</sequence>
<comment type="similarity">
    <text evidence="15">Belongs to the eIF-3 subunit B family.</text>
</comment>
<protein>
    <recommendedName>
        <fullName evidence="15">Eukaryotic translation initiation factor 3 subunit B</fullName>
        <shortName evidence="15">eIF3b</shortName>
    </recommendedName>
    <alternativeName>
        <fullName evidence="15">Eukaryotic translation initiation factor 3 subunit 9</fullName>
    </alternativeName>
</protein>
<feature type="region of interest" description="Disordered" evidence="16">
    <location>
        <begin position="1"/>
        <end position="40"/>
    </location>
</feature>
<dbReference type="InterPro" id="IPR015943">
    <property type="entry name" value="WD40/YVTN_repeat-like_dom_sf"/>
</dbReference>
<gene>
    <name evidence="18" type="ORF">ALC56_08214</name>
</gene>
<dbReference type="InterPro" id="IPR000504">
    <property type="entry name" value="RRM_dom"/>
</dbReference>
<dbReference type="GO" id="GO:0031369">
    <property type="term" value="F:translation initiation factor binding"/>
    <property type="evidence" value="ECO:0007669"/>
    <property type="project" value="InterPro"/>
</dbReference>
<dbReference type="FunFam" id="3.30.70.330:FF:000235">
    <property type="entry name" value="Eukaryotic translation initiation factor 3 subunit B"/>
    <property type="match status" value="1"/>
</dbReference>
<dbReference type="Proteomes" id="UP000078541">
    <property type="component" value="Unassembled WGS sequence"/>
</dbReference>
<dbReference type="InterPro" id="IPR011990">
    <property type="entry name" value="TPR-like_helical_dom_sf"/>
</dbReference>
<comment type="function">
    <text evidence="15">RNA-binding component of the eukaryotic translation initiation factor 3 (eIF-3) complex, which is involved in protein synthesis of a specialized repertoire of mRNAs and, together with other initiation factors, stimulates binding of mRNA and methionyl-tRNAi to the 40S ribosome. The eIF-3 complex specifically targets and initiates translation of a subset of mRNAs involved in cell proliferation.</text>
</comment>
<dbReference type="GO" id="GO:0005930">
    <property type="term" value="C:axoneme"/>
    <property type="evidence" value="ECO:0007669"/>
    <property type="project" value="TreeGrafter"/>
</dbReference>
<dbReference type="GO" id="GO:0001732">
    <property type="term" value="P:formation of cytoplasmic translation initiation complex"/>
    <property type="evidence" value="ECO:0007669"/>
    <property type="project" value="UniProtKB-UniRule"/>
</dbReference>
<keyword evidence="3 15" id="KW-0963">Cytoplasm</keyword>
<dbReference type="Gene3D" id="1.25.40.980">
    <property type="match status" value="1"/>
</dbReference>
<dbReference type="Gene3D" id="1.25.40.470">
    <property type="match status" value="3"/>
</dbReference>
<dbReference type="InterPro" id="IPR012677">
    <property type="entry name" value="Nucleotide-bd_a/b_plait_sf"/>
</dbReference>
<evidence type="ECO:0000313" key="18">
    <source>
        <dbReference type="EMBL" id="KYN37426.1"/>
    </source>
</evidence>
<dbReference type="InterPro" id="IPR056168">
    <property type="entry name" value="TPR_IF140/IFT172/WDR19"/>
</dbReference>
<dbReference type="FunFam" id="2.130.10.10:FF:001060">
    <property type="entry name" value="Eukaryotic translation initiation factor 3 subunit B"/>
    <property type="match status" value="1"/>
</dbReference>
<dbReference type="GO" id="GO:0033290">
    <property type="term" value="C:eukaryotic 48S preinitiation complex"/>
    <property type="evidence" value="ECO:0007669"/>
    <property type="project" value="UniProtKB-UniRule"/>
</dbReference>
<keyword evidence="4 15" id="KW-0396">Initiation factor</keyword>
<evidence type="ECO:0000313" key="19">
    <source>
        <dbReference type="Proteomes" id="UP000078541"/>
    </source>
</evidence>
<evidence type="ECO:0000256" key="15">
    <source>
        <dbReference type="HAMAP-Rule" id="MF_03001"/>
    </source>
</evidence>
<evidence type="ECO:0000256" key="11">
    <source>
        <dbReference type="ARBA" id="ARBA00023069"/>
    </source>
</evidence>
<dbReference type="PROSITE" id="PS50102">
    <property type="entry name" value="RRM"/>
    <property type="match status" value="1"/>
</dbReference>
<dbReference type="CDD" id="cd12278">
    <property type="entry name" value="RRM_eIF3B"/>
    <property type="match status" value="1"/>
</dbReference>
<reference evidence="18 19" key="1">
    <citation type="submission" date="2016-03" db="EMBL/GenBank/DDBJ databases">
        <title>Trachymyrmex septentrionalis WGS genome.</title>
        <authorList>
            <person name="Nygaard S."/>
            <person name="Hu H."/>
            <person name="Boomsma J."/>
            <person name="Zhang G."/>
        </authorList>
    </citation>
    <scope>NUCLEOTIDE SEQUENCE [LARGE SCALE GENOMIC DNA]</scope>
    <source>
        <strain evidence="18">Tsep2-gDNA-1</strain>
        <tissue evidence="18">Whole body</tissue>
    </source>
</reference>
<proteinExistence type="inferred from homology"/>
<keyword evidence="12" id="KW-0966">Cell projection</keyword>
<keyword evidence="9 15" id="KW-0648">Protein biosynthesis</keyword>
<dbReference type="SMART" id="SM00360">
    <property type="entry name" value="RRM"/>
    <property type="match status" value="1"/>
</dbReference>
<comment type="subcellular location">
    <subcellularLocation>
        <location evidence="1">Cell projection</location>
        <location evidence="1">Cilium</location>
    </subcellularLocation>
    <subcellularLocation>
        <location evidence="15">Cytoplasm</location>
    </subcellularLocation>
</comment>
<dbReference type="GO" id="GO:0042073">
    <property type="term" value="P:intraciliary transport"/>
    <property type="evidence" value="ECO:0007669"/>
    <property type="project" value="TreeGrafter"/>
</dbReference>
<accession>A0A151JVC3</accession>
<evidence type="ECO:0000256" key="16">
    <source>
        <dbReference type="SAM" id="MobiDB-lite"/>
    </source>
</evidence>
<dbReference type="InterPro" id="IPR001680">
    <property type="entry name" value="WD40_rpt"/>
</dbReference>
<keyword evidence="19" id="KW-1185">Reference proteome</keyword>
<evidence type="ECO:0000256" key="9">
    <source>
        <dbReference type="ARBA" id="ARBA00022917"/>
    </source>
</evidence>
<keyword evidence="8 15" id="KW-0694">RNA-binding</keyword>
<keyword evidence="10" id="KW-0175">Coiled coil</keyword>
<evidence type="ECO:0000256" key="10">
    <source>
        <dbReference type="ARBA" id="ARBA00023054"/>
    </source>
</evidence>
<dbReference type="Pfam" id="PF00076">
    <property type="entry name" value="RRM_1"/>
    <property type="match status" value="1"/>
</dbReference>
<dbReference type="InterPro" id="IPR036322">
    <property type="entry name" value="WD40_repeat_dom_sf"/>
</dbReference>
<evidence type="ECO:0000256" key="5">
    <source>
        <dbReference type="ARBA" id="ARBA00022574"/>
    </source>
</evidence>